<feature type="region of interest" description="Disordered" evidence="2">
    <location>
        <begin position="285"/>
        <end position="309"/>
    </location>
</feature>
<dbReference type="InterPro" id="IPR046347">
    <property type="entry name" value="bZIP_sf"/>
</dbReference>
<keyword evidence="5" id="KW-1185">Reference proteome</keyword>
<comment type="caution">
    <text evidence="4">The sequence shown here is derived from an EMBL/GenBank/DDBJ whole genome shotgun (WGS) entry which is preliminary data.</text>
</comment>
<evidence type="ECO:0000313" key="5">
    <source>
        <dbReference type="Proteomes" id="UP001300502"/>
    </source>
</evidence>
<feature type="region of interest" description="Disordered" evidence="2">
    <location>
        <begin position="94"/>
        <end position="134"/>
    </location>
</feature>
<feature type="compositionally biased region" description="Polar residues" evidence="2">
    <location>
        <begin position="94"/>
        <end position="118"/>
    </location>
</feature>
<evidence type="ECO:0000256" key="1">
    <source>
        <dbReference type="SAM" id="Coils"/>
    </source>
</evidence>
<keyword evidence="1" id="KW-0175">Coiled coil</keyword>
<name>A0AAV9IL51_9RHOD</name>
<dbReference type="PROSITE" id="PS50217">
    <property type="entry name" value="BZIP"/>
    <property type="match status" value="1"/>
</dbReference>
<dbReference type="SUPFAM" id="SSF57959">
    <property type="entry name" value="Leucine zipper domain"/>
    <property type="match status" value="1"/>
</dbReference>
<dbReference type="CDD" id="cd14686">
    <property type="entry name" value="bZIP"/>
    <property type="match status" value="1"/>
</dbReference>
<feature type="compositionally biased region" description="Low complexity" evidence="2">
    <location>
        <begin position="345"/>
        <end position="362"/>
    </location>
</feature>
<evidence type="ECO:0000313" key="4">
    <source>
        <dbReference type="EMBL" id="KAK4528049.1"/>
    </source>
</evidence>
<dbReference type="Gene3D" id="1.20.5.170">
    <property type="match status" value="1"/>
</dbReference>
<feature type="compositionally biased region" description="Polar residues" evidence="2">
    <location>
        <begin position="285"/>
        <end position="295"/>
    </location>
</feature>
<dbReference type="Proteomes" id="UP001300502">
    <property type="component" value="Unassembled WGS sequence"/>
</dbReference>
<accession>A0AAV9IL51</accession>
<evidence type="ECO:0000256" key="2">
    <source>
        <dbReference type="SAM" id="MobiDB-lite"/>
    </source>
</evidence>
<dbReference type="GO" id="GO:0003700">
    <property type="term" value="F:DNA-binding transcription factor activity"/>
    <property type="evidence" value="ECO:0007669"/>
    <property type="project" value="InterPro"/>
</dbReference>
<sequence length="457" mass="51335">MSEHGFIVSPSVFVETPGKQANATHDAILGDLSCTQVSTPNSTTSTPHYMQPQEENYNLREPIPENNNLNIEEEPNENPMNTLAAISESRLSFQMKQSSVGTSYPPQNTAQESSSGGVKSSIHNEESVRKSGSKRWLFGTNQSICALSEKGGKKPRPRGYVVNDNDMPLMETQSTHSKAAAKTEPLSVDLEARRNSERNFMSNNFPMRNISSFPMANVNVDSSLRRSAVMEDNSKFPVASSYFNRDYSSLPTNRIVYHMEGGASSANALRGHYFGRPWNESFEDTTSSLDKSALNSLPAETPSQRRERRKLARAQVRAANQLWKRQAMQKLKTKEQQSAVKVETAQSSAVASPSEEPSYASSRQEDALREDAKDSLDPKVIRAIRNREAALRSRQQAKARLKALETENAEFQQRVNLLERENMELRQELEKFKALLQEKNFPSEHTEERCRATEQVP</sequence>
<proteinExistence type="predicted"/>
<feature type="compositionally biased region" description="Basic and acidic residues" evidence="2">
    <location>
        <begin position="363"/>
        <end position="374"/>
    </location>
</feature>
<feature type="region of interest" description="Disordered" evidence="2">
    <location>
        <begin position="328"/>
        <end position="374"/>
    </location>
</feature>
<evidence type="ECO:0000259" key="3">
    <source>
        <dbReference type="PROSITE" id="PS50217"/>
    </source>
</evidence>
<dbReference type="InterPro" id="IPR004827">
    <property type="entry name" value="bZIP"/>
</dbReference>
<gene>
    <name evidence="4" type="ORF">GAYE_SCF48G5983</name>
</gene>
<dbReference type="EMBL" id="JANCYU010000059">
    <property type="protein sequence ID" value="KAK4528049.1"/>
    <property type="molecule type" value="Genomic_DNA"/>
</dbReference>
<feature type="coiled-coil region" evidence="1">
    <location>
        <begin position="387"/>
        <end position="438"/>
    </location>
</feature>
<reference evidence="4 5" key="1">
    <citation type="submission" date="2022-07" db="EMBL/GenBank/DDBJ databases">
        <title>Genome-wide signatures of adaptation to extreme environments.</title>
        <authorList>
            <person name="Cho C.H."/>
            <person name="Yoon H.S."/>
        </authorList>
    </citation>
    <scope>NUCLEOTIDE SEQUENCE [LARGE SCALE GENOMIC DNA]</scope>
    <source>
        <strain evidence="4 5">108.79 E11</strain>
    </source>
</reference>
<organism evidence="4 5">
    <name type="scientific">Galdieria yellowstonensis</name>
    <dbReference type="NCBI Taxonomy" id="3028027"/>
    <lineage>
        <taxon>Eukaryota</taxon>
        <taxon>Rhodophyta</taxon>
        <taxon>Bangiophyceae</taxon>
        <taxon>Galdieriales</taxon>
        <taxon>Galdieriaceae</taxon>
        <taxon>Galdieria</taxon>
    </lineage>
</organism>
<dbReference type="AlphaFoldDB" id="A0AAV9IL51"/>
<protein>
    <recommendedName>
        <fullName evidence="3">BZIP domain-containing protein</fullName>
    </recommendedName>
</protein>
<dbReference type="SMART" id="SM00338">
    <property type="entry name" value="BRLZ"/>
    <property type="match status" value="1"/>
</dbReference>
<feature type="domain" description="BZIP" evidence="3">
    <location>
        <begin position="382"/>
        <end position="439"/>
    </location>
</feature>